<accession>A0ABV7HBL7</accession>
<keyword evidence="6" id="KW-1185">Reference proteome</keyword>
<evidence type="ECO:0000313" key="5">
    <source>
        <dbReference type="EMBL" id="MFC3151202.1"/>
    </source>
</evidence>
<evidence type="ECO:0000256" key="1">
    <source>
        <dbReference type="ARBA" id="ARBA00001974"/>
    </source>
</evidence>
<keyword evidence="2" id="KW-0285">Flavoprotein</keyword>
<dbReference type="InterPro" id="IPR036188">
    <property type="entry name" value="FAD/NAD-bd_sf"/>
</dbReference>
<evidence type="ECO:0000256" key="2">
    <source>
        <dbReference type="ARBA" id="ARBA00022630"/>
    </source>
</evidence>
<dbReference type="InterPro" id="IPR027477">
    <property type="entry name" value="Succ_DH/fumarate_Rdtase_cat_sf"/>
</dbReference>
<dbReference type="Proteomes" id="UP001595476">
    <property type="component" value="Unassembled WGS sequence"/>
</dbReference>
<dbReference type="PANTHER" id="PTHR43260">
    <property type="entry name" value="3-KETOSTEROID-DELTA-1-DEHYDROGENASE"/>
    <property type="match status" value="1"/>
</dbReference>
<comment type="cofactor">
    <cofactor evidence="1">
        <name>FAD</name>
        <dbReference type="ChEBI" id="CHEBI:57692"/>
    </cofactor>
</comment>
<evidence type="ECO:0000259" key="4">
    <source>
        <dbReference type="Pfam" id="PF00890"/>
    </source>
</evidence>
<dbReference type="RefSeq" id="WP_386719523.1">
    <property type="nucleotide sequence ID" value="NZ_JBHRSZ010000004.1"/>
</dbReference>
<dbReference type="PIRSF" id="PIRSF036654">
    <property type="entry name" value="UCP036654"/>
    <property type="match status" value="1"/>
</dbReference>
<dbReference type="Gene3D" id="3.50.50.60">
    <property type="entry name" value="FAD/NAD(P)-binding domain"/>
    <property type="match status" value="2"/>
</dbReference>
<dbReference type="EMBL" id="JBHRSZ010000004">
    <property type="protein sequence ID" value="MFC3151202.1"/>
    <property type="molecule type" value="Genomic_DNA"/>
</dbReference>
<protein>
    <submittedName>
        <fullName evidence="5">FAD-binding dehydrogenase</fullName>
    </submittedName>
</protein>
<dbReference type="PANTHER" id="PTHR43260:SF1">
    <property type="entry name" value="KSDD-LIKE STEROID DEHYDROGENASE RV0785"/>
    <property type="match status" value="1"/>
</dbReference>
<evidence type="ECO:0000313" key="6">
    <source>
        <dbReference type="Proteomes" id="UP001595476"/>
    </source>
</evidence>
<reference evidence="6" key="1">
    <citation type="journal article" date="2019" name="Int. J. Syst. Evol. Microbiol.">
        <title>The Global Catalogue of Microorganisms (GCM) 10K type strain sequencing project: providing services to taxonomists for standard genome sequencing and annotation.</title>
        <authorList>
            <consortium name="The Broad Institute Genomics Platform"/>
            <consortium name="The Broad Institute Genome Sequencing Center for Infectious Disease"/>
            <person name="Wu L."/>
            <person name="Ma J."/>
        </authorList>
    </citation>
    <scope>NUCLEOTIDE SEQUENCE [LARGE SCALE GENOMIC DNA]</scope>
    <source>
        <strain evidence="6">KCTC 52438</strain>
    </source>
</reference>
<dbReference type="Gene3D" id="3.90.700.10">
    <property type="entry name" value="Succinate dehydrogenase/fumarate reductase flavoprotein, catalytic domain"/>
    <property type="match status" value="1"/>
</dbReference>
<gene>
    <name evidence="5" type="ORF">ACFOEK_09220</name>
</gene>
<dbReference type="SUPFAM" id="SSF51905">
    <property type="entry name" value="FAD/NAD(P)-binding domain"/>
    <property type="match status" value="1"/>
</dbReference>
<dbReference type="InterPro" id="IPR014614">
    <property type="entry name" value="KsdD_DH"/>
</dbReference>
<sequence>MTSNYCCDSVIIGGGVAGITAAIELLDANKQVMLLDRDTEANFGGLAKESFGGMFMVNTPEQRWTGIKDSPELALQDWLHFAEFDDDDYWPRAWAECYVNESLEMIYHWLKARGVSFFPVVHWVERGLYSPGNSVPRFHMVWGTGYGLITALIDHLNAHPKRHNLRCLFNHRVDDVLMKGDRVVGCCGVDENSQDAFTITAGNTLVATGGINGSLQKVREHWDPEWQSAPDTILNGSHHFSDGLVHDAVSSHGAHITHLDRQWNYAAGVHHPRPKRENHGLSLVPCPSALWVNALGKRIGPEPMVTGFDTRRLVTQVCQQPGQFSWQILNWKIAIKELAVSGSEFNESIKNKDLMAFLKMALVGNKSLVEDLTQSCSDFIVADSLNELVEKINDQNQGFKMNRSTLQDEIISYDSMISRGKTYRNDDQLRRIEQLRHYRGNRLRTCKYQKILDPEAGPLIAIREFILSRKSLGGLQTNLKSQVLNTQGDVIPGLYAAGEASGFGGGGIHGKRTLEGTFLGGCILTARKSAQAMIYS</sequence>
<name>A0ABV7HBL7_9GAMM</name>
<proteinExistence type="predicted"/>
<dbReference type="NCBIfam" id="NF009472">
    <property type="entry name" value="PRK12834.1"/>
    <property type="match status" value="1"/>
</dbReference>
<evidence type="ECO:0000256" key="3">
    <source>
        <dbReference type="ARBA" id="ARBA00023002"/>
    </source>
</evidence>
<comment type="caution">
    <text evidence="5">The sequence shown here is derived from an EMBL/GenBank/DDBJ whole genome shotgun (WGS) entry which is preliminary data.</text>
</comment>
<keyword evidence="3" id="KW-0560">Oxidoreductase</keyword>
<feature type="domain" description="FAD-dependent oxidoreductase 2 FAD-binding" evidence="4">
    <location>
        <begin position="8"/>
        <end position="519"/>
    </location>
</feature>
<dbReference type="Pfam" id="PF00890">
    <property type="entry name" value="FAD_binding_2"/>
    <property type="match status" value="1"/>
</dbReference>
<organism evidence="5 6">
    <name type="scientific">Litoribrevibacter euphylliae</name>
    <dbReference type="NCBI Taxonomy" id="1834034"/>
    <lineage>
        <taxon>Bacteria</taxon>
        <taxon>Pseudomonadati</taxon>
        <taxon>Pseudomonadota</taxon>
        <taxon>Gammaproteobacteria</taxon>
        <taxon>Oceanospirillales</taxon>
        <taxon>Oceanospirillaceae</taxon>
        <taxon>Litoribrevibacter</taxon>
    </lineage>
</organism>
<dbReference type="InterPro" id="IPR003953">
    <property type="entry name" value="FAD-dep_OxRdtase_2_FAD-bd"/>
</dbReference>